<evidence type="ECO:0000256" key="1">
    <source>
        <dbReference type="ARBA" id="ARBA00004651"/>
    </source>
</evidence>
<evidence type="ECO:0000256" key="5">
    <source>
        <dbReference type="ARBA" id="ARBA00022692"/>
    </source>
</evidence>
<organism evidence="10 11">
    <name type="scientific">Natronomicrosphaera hydrolytica</name>
    <dbReference type="NCBI Taxonomy" id="3242702"/>
    <lineage>
        <taxon>Bacteria</taxon>
        <taxon>Pseudomonadati</taxon>
        <taxon>Planctomycetota</taxon>
        <taxon>Phycisphaerae</taxon>
        <taxon>Phycisphaerales</taxon>
        <taxon>Phycisphaeraceae</taxon>
        <taxon>Natronomicrosphaera</taxon>
    </lineage>
</organism>
<feature type="transmembrane region" description="Helical" evidence="8">
    <location>
        <begin position="104"/>
        <end position="122"/>
    </location>
</feature>
<dbReference type="Proteomes" id="UP001575105">
    <property type="component" value="Unassembled WGS sequence"/>
</dbReference>
<evidence type="ECO:0000256" key="6">
    <source>
        <dbReference type="ARBA" id="ARBA00022989"/>
    </source>
</evidence>
<feature type="transmembrane region" description="Helical" evidence="8">
    <location>
        <begin position="21"/>
        <end position="38"/>
    </location>
</feature>
<feature type="transmembrane region" description="Helical" evidence="8">
    <location>
        <begin position="224"/>
        <end position="246"/>
    </location>
</feature>
<evidence type="ECO:0000256" key="8">
    <source>
        <dbReference type="SAM" id="Phobius"/>
    </source>
</evidence>
<dbReference type="InterPro" id="IPR050297">
    <property type="entry name" value="LipidA_mod_glycosyltrf_83"/>
</dbReference>
<protein>
    <submittedName>
        <fullName evidence="10">Glycosyltransferase family 39 protein</fullName>
        <ecNumber evidence="10">2.4.-.-</ecNumber>
    </submittedName>
</protein>
<dbReference type="PANTHER" id="PTHR33908:SF11">
    <property type="entry name" value="MEMBRANE PROTEIN"/>
    <property type="match status" value="1"/>
</dbReference>
<evidence type="ECO:0000256" key="3">
    <source>
        <dbReference type="ARBA" id="ARBA00022676"/>
    </source>
</evidence>
<evidence type="ECO:0000313" key="11">
    <source>
        <dbReference type="Proteomes" id="UP001575105"/>
    </source>
</evidence>
<proteinExistence type="predicted"/>
<sequence length="497" mass="55438">MTQYDPEPLIPGVSPMRRGTFIVGLLALTAFAATLRLFRLAEPSFWVDELYLVLHIAREPGIDYWLRPLAYLPTTFGLWLQQVDIGALSPTAVHEWRALGITEWSLRLPSAIIGVLSVLVLGYMSQRLVDRRTALLFTALLAVATWHLWVSQTARFYAQQILIYNVCLILYYDGVTRRSPRTLVTCGVFFVLAFMTQMTSPMLLGVFAVESAIRRWRNRTGRPGLAGGLLIAAALFVCGGIVWWWYIISDFRATGQPAAVLIGGTVWLVGLPVAVCAAGTAVWLWRRDPRLAGFLVASAIVPVAALVVLGWLGAIVHTRYASPAMYGWLMLAAIGLSVAYNLLRPHVGNLLAATPALVVIAACLFSDLVYYTGGYGYRARWREAIAHIDQHRHPDQPIYADFIPHYQLRYYLGTNENIVLIPFDFTRDDLADDDQPYWLLLRNSSPVGNPRAGQHPPGVDLKAHFSHRNFQPYHSVHVYRSRAASPEPTRRADGSGD</sequence>
<evidence type="ECO:0000313" key="10">
    <source>
        <dbReference type="EMBL" id="MFA9477761.1"/>
    </source>
</evidence>
<keyword evidence="4 10" id="KW-0808">Transferase</keyword>
<keyword evidence="11" id="KW-1185">Reference proteome</keyword>
<feature type="transmembrane region" description="Helical" evidence="8">
    <location>
        <begin position="134"/>
        <end position="150"/>
    </location>
</feature>
<feature type="domain" description="Glycosyltransferase RgtA/B/C/D-like" evidence="9">
    <location>
        <begin position="100"/>
        <end position="237"/>
    </location>
</feature>
<keyword evidence="6 8" id="KW-1133">Transmembrane helix</keyword>
<dbReference type="InterPro" id="IPR038731">
    <property type="entry name" value="RgtA/B/C-like"/>
</dbReference>
<keyword evidence="5 8" id="KW-0812">Transmembrane</keyword>
<name>A0ABV4U4U9_9BACT</name>
<evidence type="ECO:0000256" key="7">
    <source>
        <dbReference type="ARBA" id="ARBA00023136"/>
    </source>
</evidence>
<dbReference type="EC" id="2.4.-.-" evidence="10"/>
<evidence type="ECO:0000259" key="9">
    <source>
        <dbReference type="Pfam" id="PF13231"/>
    </source>
</evidence>
<dbReference type="Pfam" id="PF13231">
    <property type="entry name" value="PMT_2"/>
    <property type="match status" value="1"/>
</dbReference>
<dbReference type="EMBL" id="JBGUBD010000003">
    <property type="protein sequence ID" value="MFA9477761.1"/>
    <property type="molecule type" value="Genomic_DNA"/>
</dbReference>
<dbReference type="RefSeq" id="WP_425344687.1">
    <property type="nucleotide sequence ID" value="NZ_JBGUBD010000003.1"/>
</dbReference>
<feature type="transmembrane region" description="Helical" evidence="8">
    <location>
        <begin position="349"/>
        <end position="372"/>
    </location>
</feature>
<reference evidence="10 11" key="1">
    <citation type="submission" date="2024-08" db="EMBL/GenBank/DDBJ databases">
        <title>Whole-genome sequencing of halo(alkali)philic microorganisms from hypersaline lakes.</title>
        <authorList>
            <person name="Sorokin D.Y."/>
            <person name="Merkel A.Y."/>
            <person name="Messina E."/>
            <person name="Yakimov M."/>
        </authorList>
    </citation>
    <scope>NUCLEOTIDE SEQUENCE [LARGE SCALE GENOMIC DNA]</scope>
    <source>
        <strain evidence="10 11">AB-hyl4</strain>
    </source>
</reference>
<evidence type="ECO:0000256" key="2">
    <source>
        <dbReference type="ARBA" id="ARBA00022475"/>
    </source>
</evidence>
<comment type="subcellular location">
    <subcellularLocation>
        <location evidence="1">Cell membrane</location>
        <topology evidence="1">Multi-pass membrane protein</topology>
    </subcellularLocation>
</comment>
<evidence type="ECO:0000256" key="4">
    <source>
        <dbReference type="ARBA" id="ARBA00022679"/>
    </source>
</evidence>
<feature type="transmembrane region" description="Helical" evidence="8">
    <location>
        <begin position="184"/>
        <end position="204"/>
    </location>
</feature>
<dbReference type="GO" id="GO:0016757">
    <property type="term" value="F:glycosyltransferase activity"/>
    <property type="evidence" value="ECO:0007669"/>
    <property type="project" value="UniProtKB-KW"/>
</dbReference>
<keyword evidence="2" id="KW-1003">Cell membrane</keyword>
<gene>
    <name evidence="10" type="ORF">ACERK3_05570</name>
</gene>
<keyword evidence="7 8" id="KW-0472">Membrane</keyword>
<feature type="transmembrane region" description="Helical" evidence="8">
    <location>
        <begin position="324"/>
        <end position="343"/>
    </location>
</feature>
<feature type="transmembrane region" description="Helical" evidence="8">
    <location>
        <begin position="258"/>
        <end position="285"/>
    </location>
</feature>
<keyword evidence="3 10" id="KW-0328">Glycosyltransferase</keyword>
<comment type="caution">
    <text evidence="10">The sequence shown here is derived from an EMBL/GenBank/DDBJ whole genome shotgun (WGS) entry which is preliminary data.</text>
</comment>
<dbReference type="PANTHER" id="PTHR33908">
    <property type="entry name" value="MANNOSYLTRANSFERASE YKCB-RELATED"/>
    <property type="match status" value="1"/>
</dbReference>
<feature type="transmembrane region" description="Helical" evidence="8">
    <location>
        <begin position="291"/>
        <end position="312"/>
    </location>
</feature>
<accession>A0ABV4U4U9</accession>